<sequence length="279" mass="29789">MSELLVALTGLGFAAGLTAVLAGFLGTTTDRAAWQPHLRRLRFTRRHLVAAAIGGVLWLVSGWPVVGVGGAAAVIFLPWLASAGRVSAARIARLEAIETWLRRLADLLGPGHIGLTSAIQASVREAPPEIASEVRTLAQRLRIWEFRPALLEFADDLDDRVGDIAAAGLCVAHHYGAGAAELLTALARQVFEEVGARRAAEVDRARRRSTARILLGIWALMFLGFVLLNGSTYTSAYNTVGGQAVLAAVLGLVGAAVVWLRRLGVEPKPPRFLRTGARQ</sequence>
<dbReference type="RefSeq" id="WP_377868249.1">
    <property type="nucleotide sequence ID" value="NZ_JBHMAY010000005.1"/>
</dbReference>
<evidence type="ECO:0000256" key="1">
    <source>
        <dbReference type="SAM" id="Phobius"/>
    </source>
</evidence>
<name>A0ABV7QCX5_9PSEU</name>
<keyword evidence="1" id="KW-0812">Transmembrane</keyword>
<feature type="transmembrane region" description="Helical" evidence="1">
    <location>
        <begin position="48"/>
        <end position="81"/>
    </location>
</feature>
<dbReference type="Proteomes" id="UP001595764">
    <property type="component" value="Unassembled WGS sequence"/>
</dbReference>
<evidence type="ECO:0000313" key="3">
    <source>
        <dbReference type="Proteomes" id="UP001595764"/>
    </source>
</evidence>
<feature type="transmembrane region" description="Helical" evidence="1">
    <location>
        <begin position="240"/>
        <end position="260"/>
    </location>
</feature>
<feature type="transmembrane region" description="Helical" evidence="1">
    <location>
        <begin position="213"/>
        <end position="234"/>
    </location>
</feature>
<reference evidence="3" key="1">
    <citation type="journal article" date="2019" name="Int. J. Syst. Evol. Microbiol.">
        <title>The Global Catalogue of Microorganisms (GCM) 10K type strain sequencing project: providing services to taxonomists for standard genome sequencing and annotation.</title>
        <authorList>
            <consortium name="The Broad Institute Genomics Platform"/>
            <consortium name="The Broad Institute Genome Sequencing Center for Infectious Disease"/>
            <person name="Wu L."/>
            <person name="Ma J."/>
        </authorList>
    </citation>
    <scope>NUCLEOTIDE SEQUENCE [LARGE SCALE GENOMIC DNA]</scope>
    <source>
        <strain evidence="3">CGMCC 4.7682</strain>
    </source>
</reference>
<proteinExistence type="predicted"/>
<keyword evidence="1" id="KW-0472">Membrane</keyword>
<keyword evidence="1" id="KW-1133">Transmembrane helix</keyword>
<comment type="caution">
    <text evidence="2">The sequence shown here is derived from an EMBL/GenBank/DDBJ whole genome shotgun (WGS) entry which is preliminary data.</text>
</comment>
<dbReference type="PANTHER" id="PTHR35007">
    <property type="entry name" value="INTEGRAL MEMBRANE PROTEIN-RELATED"/>
    <property type="match status" value="1"/>
</dbReference>
<protein>
    <submittedName>
        <fullName evidence="2">Type II secretion system F family protein</fullName>
    </submittedName>
</protein>
<accession>A0ABV7QCX5</accession>
<evidence type="ECO:0000313" key="2">
    <source>
        <dbReference type="EMBL" id="MFC3510170.1"/>
    </source>
</evidence>
<organism evidence="2 3">
    <name type="scientific">Amycolatopsis halotolerans</name>
    <dbReference type="NCBI Taxonomy" id="330083"/>
    <lineage>
        <taxon>Bacteria</taxon>
        <taxon>Bacillati</taxon>
        <taxon>Actinomycetota</taxon>
        <taxon>Actinomycetes</taxon>
        <taxon>Pseudonocardiales</taxon>
        <taxon>Pseudonocardiaceae</taxon>
        <taxon>Amycolatopsis</taxon>
    </lineage>
</organism>
<gene>
    <name evidence="2" type="ORF">ACFORO_08355</name>
</gene>
<dbReference type="EMBL" id="JBHRWI010000012">
    <property type="protein sequence ID" value="MFC3510170.1"/>
    <property type="molecule type" value="Genomic_DNA"/>
</dbReference>
<dbReference type="PANTHER" id="PTHR35007:SF3">
    <property type="entry name" value="POSSIBLE CONSERVED ALANINE RICH MEMBRANE PROTEIN"/>
    <property type="match status" value="1"/>
</dbReference>
<keyword evidence="3" id="KW-1185">Reference proteome</keyword>